<dbReference type="NCBIfam" id="TIGR00633">
    <property type="entry name" value="xth"/>
    <property type="match status" value="1"/>
</dbReference>
<organism evidence="12 13">
    <name type="scientific">Planoprotostelium fungivorum</name>
    <dbReference type="NCBI Taxonomy" id="1890364"/>
    <lineage>
        <taxon>Eukaryota</taxon>
        <taxon>Amoebozoa</taxon>
        <taxon>Evosea</taxon>
        <taxon>Variosea</taxon>
        <taxon>Cavosteliida</taxon>
        <taxon>Cavosteliaceae</taxon>
        <taxon>Planoprotostelium</taxon>
    </lineage>
</organism>
<dbReference type="PANTHER" id="PTHR22748:SF4">
    <property type="entry name" value="DNA-(APURINIC OR APYRIMIDINIC SITE) ENDONUCLEASE 2"/>
    <property type="match status" value="1"/>
</dbReference>
<dbReference type="InterPro" id="IPR005135">
    <property type="entry name" value="Endo/exonuclease/phosphatase"/>
</dbReference>
<keyword evidence="9" id="KW-0234">DNA repair</keyword>
<dbReference type="Pfam" id="PF03372">
    <property type="entry name" value="Exo_endo_phos"/>
    <property type="match status" value="1"/>
</dbReference>
<evidence type="ECO:0000256" key="9">
    <source>
        <dbReference type="RuleBase" id="RU362131"/>
    </source>
</evidence>
<evidence type="ECO:0000256" key="8">
    <source>
        <dbReference type="PIRSR" id="PIRSR604808-3"/>
    </source>
</evidence>
<proteinExistence type="inferred from homology"/>
<dbReference type="PANTHER" id="PTHR22748">
    <property type="entry name" value="AP ENDONUCLEASE"/>
    <property type="match status" value="1"/>
</dbReference>
<evidence type="ECO:0000256" key="3">
    <source>
        <dbReference type="ARBA" id="ARBA00022723"/>
    </source>
</evidence>
<dbReference type="SUPFAM" id="SSF56219">
    <property type="entry name" value="DNase I-like"/>
    <property type="match status" value="1"/>
</dbReference>
<dbReference type="PROSITE" id="PS51435">
    <property type="entry name" value="AP_NUCLEASE_F1_4"/>
    <property type="match status" value="1"/>
</dbReference>
<dbReference type="OrthoDB" id="2154323at2759"/>
<comment type="cofactor">
    <cofactor evidence="7 9">
        <name>Mg(2+)</name>
        <dbReference type="ChEBI" id="CHEBI:18420"/>
    </cofactor>
    <cofactor evidence="7 9">
        <name>Mn(2+)</name>
        <dbReference type="ChEBI" id="CHEBI:29035"/>
    </cofactor>
    <text evidence="7 9">Probably binds two magnesium or manganese ions per subunit.</text>
</comment>
<dbReference type="EMBL" id="MDYQ01000301">
    <property type="protein sequence ID" value="PRP76787.1"/>
    <property type="molecule type" value="Genomic_DNA"/>
</dbReference>
<feature type="active site" description="Proton acceptor" evidence="6">
    <location>
        <position position="252"/>
    </location>
</feature>
<comment type="caution">
    <text evidence="12">The sequence shown here is derived from an EMBL/GenBank/DDBJ whole genome shotgun (WGS) entry which is preliminary data.</text>
</comment>
<name>A0A2P6MYJ8_9EUKA</name>
<dbReference type="InterPro" id="IPR036691">
    <property type="entry name" value="Endo/exonu/phosph_ase_sf"/>
</dbReference>
<keyword evidence="13" id="KW-1185">Reference proteome</keyword>
<evidence type="ECO:0000313" key="12">
    <source>
        <dbReference type="EMBL" id="PRP76787.1"/>
    </source>
</evidence>
<feature type="binding site" evidence="7">
    <location>
        <position position="39"/>
    </location>
    <ligand>
        <name>Mg(2+)</name>
        <dbReference type="ChEBI" id="CHEBI:18420"/>
        <label>1</label>
    </ligand>
</feature>
<dbReference type="GO" id="GO:0005634">
    <property type="term" value="C:nucleus"/>
    <property type="evidence" value="ECO:0007669"/>
    <property type="project" value="TreeGrafter"/>
</dbReference>
<evidence type="ECO:0000256" key="10">
    <source>
        <dbReference type="SAM" id="MobiDB-lite"/>
    </source>
</evidence>
<dbReference type="GO" id="GO:0008081">
    <property type="term" value="F:phosphoric diester hydrolase activity"/>
    <property type="evidence" value="ECO:0007669"/>
    <property type="project" value="TreeGrafter"/>
</dbReference>
<keyword evidence="9" id="KW-0227">DNA damage</keyword>
<dbReference type="Proteomes" id="UP000241769">
    <property type="component" value="Unassembled WGS sequence"/>
</dbReference>
<feature type="compositionally biased region" description="Basic and acidic residues" evidence="10">
    <location>
        <begin position="297"/>
        <end position="318"/>
    </location>
</feature>
<dbReference type="EC" id="3.1.-.-" evidence="9"/>
<dbReference type="InParanoid" id="A0A2P6MYJ8"/>
<feature type="binding site" evidence="7">
    <location>
        <position position="152"/>
    </location>
    <ligand>
        <name>Mg(2+)</name>
        <dbReference type="ChEBI" id="CHEBI:18420"/>
        <label>1</label>
    </ligand>
</feature>
<feature type="domain" description="Endonuclease/exonuclease/phosphatase" evidence="11">
    <location>
        <begin position="4"/>
        <end position="252"/>
    </location>
</feature>
<dbReference type="Gene3D" id="3.60.10.10">
    <property type="entry name" value="Endonuclease/exonuclease/phosphatase"/>
    <property type="match status" value="1"/>
</dbReference>
<feature type="compositionally biased region" description="Basic and acidic residues" evidence="10">
    <location>
        <begin position="327"/>
        <end position="347"/>
    </location>
</feature>
<feature type="site" description="Important for catalytic activity" evidence="8">
    <location>
        <position position="226"/>
    </location>
</feature>
<feature type="binding site" evidence="7">
    <location>
        <position position="154"/>
    </location>
    <ligand>
        <name>Mg(2+)</name>
        <dbReference type="ChEBI" id="CHEBI:18420"/>
        <label>1</label>
    </ligand>
</feature>
<sequence length="377" mass="43456">MRIVSWNVNGIRAVLKRLPEGGLKGLFDRHSADVFCMQETKVDSTVDLSRELTHVEGFESFWSHCKTKKVVTFARIGKTKDASTSFFNEPRYDQEGRIMMTDHGSFVLFNIYFPNGGRGIERHEYKMGFYKAYEKRCKELVEQKRNIVTVGDVNTAFAEIDIHNPKEKEKSPCSGFLPDERQWMEDFFSAGFIDTFRHQHPGESGHYTWWDVKKNMRPSDKGWRIDYSIVNEDFISQVKDSKIMKEQHGSDHCPISIQVEDPPDLNINFIPPLSSRVKDKSGIAALFKAKGEINKKEEKNETVEERRENGIVDKRGGENSEMIAPGEESKRTEKDQPNTKDVKKTKETSQQNRPKKKTKEAKTGSILSFFQVVKKND</sequence>
<evidence type="ECO:0000256" key="2">
    <source>
        <dbReference type="ARBA" id="ARBA00007092"/>
    </source>
</evidence>
<dbReference type="InterPro" id="IPR020847">
    <property type="entry name" value="AP_endonuclease_F1_BS"/>
</dbReference>
<gene>
    <name evidence="12" type="ORF">PROFUN_14837</name>
</gene>
<feature type="binding site" evidence="7">
    <location>
        <position position="252"/>
    </location>
    <ligand>
        <name>Mg(2+)</name>
        <dbReference type="ChEBI" id="CHEBI:18420"/>
        <label>1</label>
    </ligand>
</feature>
<dbReference type="GO" id="GO:0003906">
    <property type="term" value="F:DNA-(apurinic or apyrimidinic site) endonuclease activity"/>
    <property type="evidence" value="ECO:0007669"/>
    <property type="project" value="TreeGrafter"/>
</dbReference>
<dbReference type="InterPro" id="IPR004808">
    <property type="entry name" value="AP_endonuc_1"/>
</dbReference>
<evidence type="ECO:0000256" key="5">
    <source>
        <dbReference type="ARBA" id="ARBA00022842"/>
    </source>
</evidence>
<evidence type="ECO:0000313" key="13">
    <source>
        <dbReference type="Proteomes" id="UP000241769"/>
    </source>
</evidence>
<dbReference type="GO" id="GO:0008311">
    <property type="term" value="F:double-stranded DNA 3'-5' DNA exonuclease activity"/>
    <property type="evidence" value="ECO:0007669"/>
    <property type="project" value="TreeGrafter"/>
</dbReference>
<comment type="similarity">
    <text evidence="2 9">Belongs to the DNA repair enzymes AP/ExoA family.</text>
</comment>
<reference evidence="12 13" key="1">
    <citation type="journal article" date="2018" name="Genome Biol. Evol.">
        <title>Multiple Roots of Fruiting Body Formation in Amoebozoa.</title>
        <authorList>
            <person name="Hillmann F."/>
            <person name="Forbes G."/>
            <person name="Novohradska S."/>
            <person name="Ferling I."/>
            <person name="Riege K."/>
            <person name="Groth M."/>
            <person name="Westermann M."/>
            <person name="Marz M."/>
            <person name="Spaller T."/>
            <person name="Winckler T."/>
            <person name="Schaap P."/>
            <person name="Glockner G."/>
        </authorList>
    </citation>
    <scope>NUCLEOTIDE SEQUENCE [LARGE SCALE GENOMIC DNA]</scope>
    <source>
        <strain evidence="12 13">Jena</strain>
    </source>
</reference>
<evidence type="ECO:0000256" key="4">
    <source>
        <dbReference type="ARBA" id="ARBA00022801"/>
    </source>
</evidence>
<dbReference type="InterPro" id="IPR020848">
    <property type="entry name" value="AP_endonuclease_F1_CS"/>
</dbReference>
<keyword evidence="5 7" id="KW-0460">Magnesium</keyword>
<evidence type="ECO:0000256" key="1">
    <source>
        <dbReference type="ARBA" id="ARBA00001936"/>
    </source>
</evidence>
<evidence type="ECO:0000256" key="7">
    <source>
        <dbReference type="PIRSR" id="PIRSR604808-2"/>
    </source>
</evidence>
<dbReference type="NCBIfam" id="TIGR00195">
    <property type="entry name" value="exoDNase_III"/>
    <property type="match status" value="1"/>
</dbReference>
<evidence type="ECO:0000259" key="11">
    <source>
        <dbReference type="Pfam" id="PF03372"/>
    </source>
</evidence>
<accession>A0A2P6MYJ8</accession>
<dbReference type="GO" id="GO:0003677">
    <property type="term" value="F:DNA binding"/>
    <property type="evidence" value="ECO:0007669"/>
    <property type="project" value="InterPro"/>
</dbReference>
<dbReference type="AlphaFoldDB" id="A0A2P6MYJ8"/>
<feature type="binding site" evidence="7">
    <location>
        <position position="251"/>
    </location>
    <ligand>
        <name>Mg(2+)</name>
        <dbReference type="ChEBI" id="CHEBI:18420"/>
        <label>1</label>
    </ligand>
</feature>
<evidence type="ECO:0000256" key="6">
    <source>
        <dbReference type="PIRSR" id="PIRSR604808-1"/>
    </source>
</evidence>
<keyword evidence="3 7" id="KW-0479">Metal-binding</keyword>
<comment type="cofactor">
    <cofactor evidence="1">
        <name>Mn(2+)</name>
        <dbReference type="ChEBI" id="CHEBI:29035"/>
    </cofactor>
</comment>
<dbReference type="PROSITE" id="PS00726">
    <property type="entry name" value="AP_NUCLEASE_F1_1"/>
    <property type="match status" value="1"/>
</dbReference>
<dbReference type="GO" id="GO:0046872">
    <property type="term" value="F:metal ion binding"/>
    <property type="evidence" value="ECO:0007669"/>
    <property type="project" value="UniProtKB-KW"/>
</dbReference>
<dbReference type="PROSITE" id="PS00727">
    <property type="entry name" value="AP_NUCLEASE_F1_2"/>
    <property type="match status" value="1"/>
</dbReference>
<feature type="active site" description="Proton donor/acceptor" evidence="6">
    <location>
        <position position="152"/>
    </location>
</feature>
<feature type="region of interest" description="Disordered" evidence="10">
    <location>
        <begin position="297"/>
        <end position="366"/>
    </location>
</feature>
<dbReference type="GO" id="GO:0006284">
    <property type="term" value="P:base-excision repair"/>
    <property type="evidence" value="ECO:0007669"/>
    <property type="project" value="TreeGrafter"/>
</dbReference>
<dbReference type="STRING" id="1890364.A0A2P6MYJ8"/>
<keyword evidence="7" id="KW-0464">Manganese</keyword>
<feature type="site" description="Interaction with DNA substrate" evidence="8">
    <location>
        <position position="252"/>
    </location>
</feature>
<protein>
    <recommendedName>
        <fullName evidence="9">DNA-(apurinic or apyrimidinic site) endonuclease</fullName>
        <ecNumber evidence="9">3.1.-.-</ecNumber>
    </recommendedName>
</protein>
<keyword evidence="4" id="KW-0378">Hydrolase</keyword>
<feature type="binding site" evidence="7">
    <location>
        <position position="7"/>
    </location>
    <ligand>
        <name>Mg(2+)</name>
        <dbReference type="ChEBI" id="CHEBI:18420"/>
        <label>1</label>
    </ligand>
</feature>
<feature type="site" description="Transition state stabilizer" evidence="8">
    <location>
        <position position="154"/>
    </location>
</feature>
<feature type="active site" evidence="6">
    <location>
        <position position="112"/>
    </location>
</feature>